<gene>
    <name evidence="1" type="ORF">WN51_11798</name>
</gene>
<accession>A0A0M9A514</accession>
<evidence type="ECO:0000313" key="2">
    <source>
        <dbReference type="Proteomes" id="UP000053105"/>
    </source>
</evidence>
<organism evidence="1 2">
    <name type="scientific">Melipona quadrifasciata</name>
    <dbReference type="NCBI Taxonomy" id="166423"/>
    <lineage>
        <taxon>Eukaryota</taxon>
        <taxon>Metazoa</taxon>
        <taxon>Ecdysozoa</taxon>
        <taxon>Arthropoda</taxon>
        <taxon>Hexapoda</taxon>
        <taxon>Insecta</taxon>
        <taxon>Pterygota</taxon>
        <taxon>Neoptera</taxon>
        <taxon>Endopterygota</taxon>
        <taxon>Hymenoptera</taxon>
        <taxon>Apocrita</taxon>
        <taxon>Aculeata</taxon>
        <taxon>Apoidea</taxon>
        <taxon>Anthophila</taxon>
        <taxon>Apidae</taxon>
        <taxon>Melipona</taxon>
    </lineage>
</organism>
<protein>
    <submittedName>
        <fullName evidence="1">Uncharacterized protein</fullName>
    </submittedName>
</protein>
<evidence type="ECO:0000313" key="1">
    <source>
        <dbReference type="EMBL" id="KOX76083.1"/>
    </source>
</evidence>
<keyword evidence="2" id="KW-1185">Reference proteome</keyword>
<proteinExistence type="predicted"/>
<dbReference type="AlphaFoldDB" id="A0A0M9A514"/>
<dbReference type="EMBL" id="KQ435753">
    <property type="protein sequence ID" value="KOX76083.1"/>
    <property type="molecule type" value="Genomic_DNA"/>
</dbReference>
<name>A0A0M9A514_9HYME</name>
<reference evidence="1 2" key="1">
    <citation type="submission" date="2015-07" db="EMBL/GenBank/DDBJ databases">
        <title>The genome of Melipona quadrifasciata.</title>
        <authorList>
            <person name="Pan H."/>
            <person name="Kapheim K."/>
        </authorList>
    </citation>
    <scope>NUCLEOTIDE SEQUENCE [LARGE SCALE GENOMIC DNA]</scope>
    <source>
        <strain evidence="1">0111107301</strain>
        <tissue evidence="1">Whole body</tissue>
    </source>
</reference>
<dbReference type="Proteomes" id="UP000053105">
    <property type="component" value="Unassembled WGS sequence"/>
</dbReference>
<sequence length="71" mass="8287">MEIYWHSRYSTQACISQRSQKYSNSHHRLYPIIIIITIKIIGGINETKLKILKLNGTKEESTEIARDNPEI</sequence>